<evidence type="ECO:0008006" key="4">
    <source>
        <dbReference type="Google" id="ProtNLM"/>
    </source>
</evidence>
<keyword evidence="1" id="KW-0812">Transmembrane</keyword>
<gene>
    <name evidence="2" type="ORF">NTG6680_2747</name>
</gene>
<evidence type="ECO:0000313" key="3">
    <source>
        <dbReference type="Proteomes" id="UP000839052"/>
    </source>
</evidence>
<dbReference type="Proteomes" id="UP000839052">
    <property type="component" value="Chromosome"/>
</dbReference>
<sequence>MPPIRLHDSNVLMVYIKKLFLYIFTIITIFASISANAENTYRPKSNHTYITGPKGGCYYINSHGNKTYVDRALCKSRAIEIKKSQEKLEQNR</sequence>
<evidence type="ECO:0000256" key="1">
    <source>
        <dbReference type="SAM" id="Phobius"/>
    </source>
</evidence>
<keyword evidence="1" id="KW-0472">Membrane</keyword>
<name>A0ABM8Z280_9PROT</name>
<keyword evidence="3" id="KW-1185">Reference proteome</keyword>
<organism evidence="2 3">
    <name type="scientific">Candidatus Nitrotoga arctica</name>
    <dbReference type="NCBI Taxonomy" id="453162"/>
    <lineage>
        <taxon>Bacteria</taxon>
        <taxon>Pseudomonadati</taxon>
        <taxon>Pseudomonadota</taxon>
        <taxon>Betaproteobacteria</taxon>
        <taxon>Nitrosomonadales</taxon>
        <taxon>Gallionellaceae</taxon>
        <taxon>Candidatus Nitrotoga</taxon>
    </lineage>
</organism>
<evidence type="ECO:0000313" key="2">
    <source>
        <dbReference type="EMBL" id="CAG9933996.1"/>
    </source>
</evidence>
<reference evidence="2 3" key="1">
    <citation type="submission" date="2021-10" db="EMBL/GenBank/DDBJ databases">
        <authorList>
            <person name="Koch H."/>
        </authorList>
    </citation>
    <scope>NUCLEOTIDE SEQUENCE [LARGE SCALE GENOMIC DNA]</scope>
    <source>
        <strain evidence="2">6680</strain>
    </source>
</reference>
<feature type="transmembrane region" description="Helical" evidence="1">
    <location>
        <begin position="20"/>
        <end position="37"/>
    </location>
</feature>
<accession>A0ABM8Z280</accession>
<proteinExistence type="predicted"/>
<keyword evidence="1" id="KW-1133">Transmembrane helix</keyword>
<protein>
    <recommendedName>
        <fullName evidence="4">Secreted protein</fullName>
    </recommendedName>
</protein>
<dbReference type="EMBL" id="OU912926">
    <property type="protein sequence ID" value="CAG9933996.1"/>
    <property type="molecule type" value="Genomic_DNA"/>
</dbReference>